<dbReference type="CDD" id="cd01335">
    <property type="entry name" value="Radical_SAM"/>
    <property type="match status" value="1"/>
</dbReference>
<dbReference type="InterPro" id="IPR051198">
    <property type="entry name" value="BchE-like"/>
</dbReference>
<dbReference type="GO" id="GO:0051536">
    <property type="term" value="F:iron-sulfur cluster binding"/>
    <property type="evidence" value="ECO:0007669"/>
    <property type="project" value="UniProtKB-KW"/>
</dbReference>
<evidence type="ECO:0000256" key="3">
    <source>
        <dbReference type="ARBA" id="ARBA00022723"/>
    </source>
</evidence>
<organism evidence="7">
    <name type="scientific">sediment metagenome</name>
    <dbReference type="NCBI Taxonomy" id="749907"/>
    <lineage>
        <taxon>unclassified sequences</taxon>
        <taxon>metagenomes</taxon>
        <taxon>ecological metagenomes</taxon>
    </lineage>
</organism>
<dbReference type="GO" id="GO:0046872">
    <property type="term" value="F:metal ion binding"/>
    <property type="evidence" value="ECO:0007669"/>
    <property type="project" value="UniProtKB-KW"/>
</dbReference>
<dbReference type="PANTHER" id="PTHR43409">
    <property type="entry name" value="ANAEROBIC MAGNESIUM-PROTOPORPHYRIN IX MONOMETHYL ESTER CYCLASE-RELATED"/>
    <property type="match status" value="1"/>
</dbReference>
<dbReference type="EMBL" id="ADZX01000932">
    <property type="protein sequence ID" value="EFK94974.1"/>
    <property type="molecule type" value="Genomic_DNA"/>
</dbReference>
<proteinExistence type="predicted"/>
<sequence>MKKRLLLIHPPFVRKINGQLPLNLVYLAAAVEKSVDIKVKILDMNIGQNLSRTLAEFNPTHVGITRYTPNNQECLKILKQIKNSKTGITLISGGPHEWSRSSITQRSAPWIDHVVAARDGERELAKIMTGDTQINLDWRELFPAYHLLDMSEASYSFDQNVFSAAKMLTYLSARGCNLKCSFCSAGDYRPVPIELVIGHLKKIVDMGYQALFFNDANFAADLERTRQLMQLIIQEGLNKKLIWGCQTTANTFLSEKIVALMAEAGCVYVTYALETVSPLGLKRIKKKLSPQVVADKCFTAKRYGMKLGLYVMFGMHTSQHEDYYWARKTLDQVAEIQPDFVSYSILADYPHTRPDLNWENEKFSSEKVWEFFDEGISFHPHCSADYAEQIRSEILKRHQTDLQQTKIF</sequence>
<dbReference type="InterPro" id="IPR023404">
    <property type="entry name" value="rSAM_horseshoe"/>
</dbReference>
<dbReference type="SFLD" id="SFLDG01082">
    <property type="entry name" value="B12-binding_domain_containing"/>
    <property type="match status" value="1"/>
</dbReference>
<dbReference type="SMART" id="SM00729">
    <property type="entry name" value="Elp3"/>
    <property type="match status" value="1"/>
</dbReference>
<dbReference type="GO" id="GO:0003824">
    <property type="term" value="F:catalytic activity"/>
    <property type="evidence" value="ECO:0007669"/>
    <property type="project" value="InterPro"/>
</dbReference>
<dbReference type="InterPro" id="IPR058240">
    <property type="entry name" value="rSAM_sf"/>
</dbReference>
<dbReference type="PROSITE" id="PS51918">
    <property type="entry name" value="RADICAL_SAM"/>
    <property type="match status" value="1"/>
</dbReference>
<dbReference type="InterPro" id="IPR006158">
    <property type="entry name" value="Cobalamin-bd"/>
</dbReference>
<evidence type="ECO:0000256" key="1">
    <source>
        <dbReference type="ARBA" id="ARBA00001966"/>
    </source>
</evidence>
<dbReference type="InterPro" id="IPR006638">
    <property type="entry name" value="Elp3/MiaA/NifB-like_rSAM"/>
</dbReference>
<evidence type="ECO:0000313" key="7">
    <source>
        <dbReference type="EMBL" id="EFK94974.1"/>
    </source>
</evidence>
<dbReference type="SUPFAM" id="SSF102114">
    <property type="entry name" value="Radical SAM enzymes"/>
    <property type="match status" value="1"/>
</dbReference>
<evidence type="ECO:0000256" key="2">
    <source>
        <dbReference type="ARBA" id="ARBA00022691"/>
    </source>
</evidence>
<keyword evidence="2" id="KW-0949">S-adenosyl-L-methionine</keyword>
<feature type="domain" description="Radical SAM core" evidence="6">
    <location>
        <begin position="161"/>
        <end position="385"/>
    </location>
</feature>
<comment type="caution">
    <text evidence="7">The sequence shown here is derived from an EMBL/GenBank/DDBJ whole genome shotgun (WGS) entry which is preliminary data.</text>
</comment>
<keyword evidence="3" id="KW-0479">Metal-binding</keyword>
<dbReference type="SFLD" id="SFLDS00029">
    <property type="entry name" value="Radical_SAM"/>
    <property type="match status" value="1"/>
</dbReference>
<dbReference type="Pfam" id="PF02310">
    <property type="entry name" value="B12-binding"/>
    <property type="match status" value="1"/>
</dbReference>
<keyword evidence="5" id="KW-0411">Iron-sulfur</keyword>
<dbReference type="GO" id="GO:0031419">
    <property type="term" value="F:cobalamin binding"/>
    <property type="evidence" value="ECO:0007669"/>
    <property type="project" value="InterPro"/>
</dbReference>
<evidence type="ECO:0000256" key="5">
    <source>
        <dbReference type="ARBA" id="ARBA00023014"/>
    </source>
</evidence>
<name>D9PN93_9ZZZZ</name>
<gene>
    <name evidence="7" type="ORF">LDC_3022</name>
</gene>
<reference evidence="7" key="1">
    <citation type="submission" date="2010-07" db="EMBL/GenBank/DDBJ databases">
        <authorList>
            <consortium name="CONSOLIDER consortium CSD2007-00005"/>
            <person name="Guazzaroni M.-E."/>
            <person name="Richter M."/>
            <person name="Garcia-Salamanca A."/>
            <person name="Yarza P."/>
            <person name="Ferrer M."/>
        </authorList>
    </citation>
    <scope>NUCLEOTIDE SEQUENCE</scope>
</reference>
<dbReference type="Gene3D" id="3.40.50.280">
    <property type="entry name" value="Cobalamin-binding domain"/>
    <property type="match status" value="1"/>
</dbReference>
<evidence type="ECO:0000259" key="6">
    <source>
        <dbReference type="PROSITE" id="PS51918"/>
    </source>
</evidence>
<dbReference type="PANTHER" id="PTHR43409:SF7">
    <property type="entry name" value="BLL1977 PROTEIN"/>
    <property type="match status" value="1"/>
</dbReference>
<evidence type="ECO:0000256" key="4">
    <source>
        <dbReference type="ARBA" id="ARBA00023004"/>
    </source>
</evidence>
<dbReference type="InterPro" id="IPR007197">
    <property type="entry name" value="rSAM"/>
</dbReference>
<keyword evidence="4" id="KW-0408">Iron</keyword>
<dbReference type="AlphaFoldDB" id="D9PN93"/>
<reference evidence="7" key="2">
    <citation type="journal article" date="2011" name="Microb. Ecol.">
        <title>Taxonomic and Functional Metagenomic Profiling of the Microbial Community in the Anoxic Sediment of a Sub-saline Shallow Lake (Laguna de Carrizo, Central Spain).</title>
        <authorList>
            <person name="Ferrer M."/>
            <person name="Guazzaroni M.E."/>
            <person name="Richter M."/>
            <person name="Garcia-Salamanca A."/>
            <person name="Yarza P."/>
            <person name="Suarez-Suarez A."/>
            <person name="Solano J."/>
            <person name="Alcaide M."/>
            <person name="van Dillewijn P."/>
            <person name="Molina-Henares M.A."/>
            <person name="Lopez-Cortes N."/>
            <person name="Al-Ramahi Y."/>
            <person name="Guerrero C."/>
            <person name="Acosta A."/>
            <person name="de Eugenio L.I."/>
            <person name="Martinez V."/>
            <person name="Marques S."/>
            <person name="Rojo F."/>
            <person name="Santero E."/>
            <person name="Genilloud O."/>
            <person name="Perez-Perez J."/>
            <person name="Rossello-Mora R."/>
            <person name="Ramos J.L."/>
        </authorList>
    </citation>
    <scope>NUCLEOTIDE SEQUENCE</scope>
</reference>
<protein>
    <submittedName>
        <fullName evidence="7">Radical SAM domain protein/B12 binding domain protein</fullName>
    </submittedName>
</protein>
<comment type="cofactor">
    <cofactor evidence="1">
        <name>[4Fe-4S] cluster</name>
        <dbReference type="ChEBI" id="CHEBI:49883"/>
    </cofactor>
</comment>
<dbReference type="Gene3D" id="3.80.30.20">
    <property type="entry name" value="tm_1862 like domain"/>
    <property type="match status" value="1"/>
</dbReference>
<dbReference type="Pfam" id="PF04055">
    <property type="entry name" value="Radical_SAM"/>
    <property type="match status" value="1"/>
</dbReference>
<accession>D9PN93</accession>